<dbReference type="Proteomes" id="UP000199675">
    <property type="component" value="Unassembled WGS sequence"/>
</dbReference>
<dbReference type="SUPFAM" id="SSF109604">
    <property type="entry name" value="HD-domain/PDEase-like"/>
    <property type="match status" value="1"/>
</dbReference>
<dbReference type="PANTHER" id="PTHR33525">
    <property type="match status" value="1"/>
</dbReference>
<dbReference type="PANTHER" id="PTHR33525:SF3">
    <property type="entry name" value="RIBONUCLEASE Y"/>
    <property type="match status" value="1"/>
</dbReference>
<dbReference type="AlphaFoldDB" id="A0A1H3A049"/>
<gene>
    <name evidence="5" type="ORF">SAMN04487960_107141</name>
</gene>
<dbReference type="EMBL" id="FNNE01000007">
    <property type="protein sequence ID" value="SDX22963.1"/>
    <property type="molecule type" value="Genomic_DNA"/>
</dbReference>
<dbReference type="InterPro" id="IPR003594">
    <property type="entry name" value="HATPase_dom"/>
</dbReference>
<dbReference type="PROSITE" id="PS50109">
    <property type="entry name" value="HIS_KIN"/>
    <property type="match status" value="1"/>
</dbReference>
<organism evidence="5 6">
    <name type="scientific">Marinobacter mobilis</name>
    <dbReference type="NCBI Taxonomy" id="488533"/>
    <lineage>
        <taxon>Bacteria</taxon>
        <taxon>Pseudomonadati</taxon>
        <taxon>Pseudomonadota</taxon>
        <taxon>Gammaproteobacteria</taxon>
        <taxon>Pseudomonadales</taxon>
        <taxon>Marinobacteraceae</taxon>
        <taxon>Marinobacter</taxon>
    </lineage>
</organism>
<evidence type="ECO:0000259" key="3">
    <source>
        <dbReference type="PROSITE" id="PS50109"/>
    </source>
</evidence>
<sequence length="670" mass="73208">MYVYDQAATIVTRHHQVPSPDLQLPSLPEVTLRALEACRKDESYRQIGEIVSSDTGLMVRVLALANSAIYGRPGEIRSIEHALLRLGTDCVRTLILTAALRQLLFDLGADQWGQLRDFWRHSLTTALTARALATLTRYADPDEAFLLGMLHNIGELIAIKTEDETLRQQYLDQQADISAALTLSWRLGPIAADAMRYQAAPPADIQDASHLVKLINLASRLAQSDAAGIAAAVRVFDLSEELTREIRHRIDREVETLARSLSIPLDQEYNAAPAQQVLRHTLVSRALTSEALSLSDHADIKTALSHGVASLTLLTGMPCLSFGCGPEGLTLLACSHGERPSMVVAASPANSVLTKALASTDPVLAGDTPPTVLDRQLLNLLGTRSLYAIPVHTDGAVVGVMVIGSNTTLESAAELAVLYTRELANSLARRSTPAHGDELAQTARQIDLRRQVHEVSNPLTIVRQYIYQLRQKMEDKDVQGDLDLIRDELERAGNLLLQIGHESAVDSREEPSLKSLNEELKPLAELFEETLCKDSKLTLDLELCASPTWIAATRGTIRQLVINLIKNAVEAMPQGGRVTLRTSAPVLQNGRPWVELAIQDNGPGLPDDVQKQLFRPVQSSKGSRHCGLGLSIVKQLIDDMEGIISCQTGETGTLFRILFPMTANQKDTQT</sequence>
<name>A0A1H3A049_9GAMM</name>
<dbReference type="InterPro" id="IPR036890">
    <property type="entry name" value="HATPase_C_sf"/>
</dbReference>
<evidence type="ECO:0000256" key="1">
    <source>
        <dbReference type="ARBA" id="ARBA00000085"/>
    </source>
</evidence>
<accession>A0A1H3A049</accession>
<dbReference type="OrthoDB" id="9770715at2"/>
<evidence type="ECO:0000259" key="4">
    <source>
        <dbReference type="PROSITE" id="PS51833"/>
    </source>
</evidence>
<evidence type="ECO:0000256" key="2">
    <source>
        <dbReference type="ARBA" id="ARBA00012438"/>
    </source>
</evidence>
<dbReference type="GO" id="GO:0004673">
    <property type="term" value="F:protein histidine kinase activity"/>
    <property type="evidence" value="ECO:0007669"/>
    <property type="project" value="UniProtKB-EC"/>
</dbReference>
<dbReference type="Pfam" id="PF01590">
    <property type="entry name" value="GAF"/>
    <property type="match status" value="1"/>
</dbReference>
<protein>
    <recommendedName>
        <fullName evidence="2">histidine kinase</fullName>
        <ecNumber evidence="2">2.7.13.3</ecNumber>
    </recommendedName>
</protein>
<dbReference type="STRING" id="488533.SAMN04487960_107141"/>
<comment type="catalytic activity">
    <reaction evidence="1">
        <text>ATP + protein L-histidine = ADP + protein N-phospho-L-histidine.</text>
        <dbReference type="EC" id="2.7.13.3"/>
    </reaction>
</comment>
<keyword evidence="6" id="KW-1185">Reference proteome</keyword>
<dbReference type="Gene3D" id="1.10.3210.10">
    <property type="entry name" value="Hypothetical protein af1432"/>
    <property type="match status" value="1"/>
</dbReference>
<dbReference type="InterPro" id="IPR004358">
    <property type="entry name" value="Sig_transdc_His_kin-like_C"/>
</dbReference>
<dbReference type="PROSITE" id="PS51833">
    <property type="entry name" value="HDOD"/>
    <property type="match status" value="1"/>
</dbReference>
<dbReference type="InterPro" id="IPR003018">
    <property type="entry name" value="GAF"/>
</dbReference>
<dbReference type="EC" id="2.7.13.3" evidence="2"/>
<dbReference type="SUPFAM" id="SSF55874">
    <property type="entry name" value="ATPase domain of HSP90 chaperone/DNA topoisomerase II/histidine kinase"/>
    <property type="match status" value="1"/>
</dbReference>
<dbReference type="Gene3D" id="3.30.565.10">
    <property type="entry name" value="Histidine kinase-like ATPase, C-terminal domain"/>
    <property type="match status" value="1"/>
</dbReference>
<evidence type="ECO:0000313" key="5">
    <source>
        <dbReference type="EMBL" id="SDX22963.1"/>
    </source>
</evidence>
<dbReference type="SMART" id="SM00387">
    <property type="entry name" value="HATPase_c"/>
    <property type="match status" value="1"/>
</dbReference>
<feature type="domain" description="HDOD" evidence="4">
    <location>
        <begin position="24"/>
        <end position="201"/>
    </location>
</feature>
<dbReference type="InterPro" id="IPR052340">
    <property type="entry name" value="RNase_Y/CdgJ"/>
</dbReference>
<dbReference type="PRINTS" id="PR00344">
    <property type="entry name" value="BCTRLSENSOR"/>
</dbReference>
<dbReference type="Pfam" id="PF02518">
    <property type="entry name" value="HATPase_c"/>
    <property type="match status" value="1"/>
</dbReference>
<reference evidence="5 6" key="1">
    <citation type="submission" date="2016-10" db="EMBL/GenBank/DDBJ databases">
        <authorList>
            <person name="de Groot N.N."/>
        </authorList>
    </citation>
    <scope>NUCLEOTIDE SEQUENCE [LARGE SCALE GENOMIC DNA]</scope>
    <source>
        <strain evidence="5 6">CGMCC 1.7059</strain>
    </source>
</reference>
<dbReference type="InterPro" id="IPR013976">
    <property type="entry name" value="HDOD"/>
</dbReference>
<dbReference type="Pfam" id="PF08668">
    <property type="entry name" value="HDOD"/>
    <property type="match status" value="1"/>
</dbReference>
<feature type="domain" description="Histidine kinase" evidence="3">
    <location>
        <begin position="450"/>
        <end position="663"/>
    </location>
</feature>
<dbReference type="SUPFAM" id="SSF55781">
    <property type="entry name" value="GAF domain-like"/>
    <property type="match status" value="1"/>
</dbReference>
<proteinExistence type="predicted"/>
<evidence type="ECO:0000313" key="6">
    <source>
        <dbReference type="Proteomes" id="UP000199675"/>
    </source>
</evidence>
<dbReference type="InterPro" id="IPR005467">
    <property type="entry name" value="His_kinase_dom"/>
</dbReference>